<keyword evidence="2" id="KW-0472">Membrane</keyword>
<dbReference type="AlphaFoldDB" id="A0A9D3X9L5"/>
<organism evidence="3 4">
    <name type="scientific">Mauremys mutica</name>
    <name type="common">yellowpond turtle</name>
    <dbReference type="NCBI Taxonomy" id="74926"/>
    <lineage>
        <taxon>Eukaryota</taxon>
        <taxon>Metazoa</taxon>
        <taxon>Chordata</taxon>
        <taxon>Craniata</taxon>
        <taxon>Vertebrata</taxon>
        <taxon>Euteleostomi</taxon>
        <taxon>Archelosauria</taxon>
        <taxon>Testudinata</taxon>
        <taxon>Testudines</taxon>
        <taxon>Cryptodira</taxon>
        <taxon>Durocryptodira</taxon>
        <taxon>Testudinoidea</taxon>
        <taxon>Geoemydidae</taxon>
        <taxon>Geoemydinae</taxon>
        <taxon>Mauremys</taxon>
    </lineage>
</organism>
<feature type="region of interest" description="Disordered" evidence="1">
    <location>
        <begin position="82"/>
        <end position="109"/>
    </location>
</feature>
<protein>
    <submittedName>
        <fullName evidence="3">Uncharacterized protein</fullName>
    </submittedName>
</protein>
<evidence type="ECO:0000256" key="1">
    <source>
        <dbReference type="SAM" id="MobiDB-lite"/>
    </source>
</evidence>
<sequence>MSLCQGWKKSRILVGKALPICLCVSGFLMNVLFLLAQAITLTSLKLLAAENTTNVASAFERGWQKPRSLIGERKAKPTGLEWGRARDASSLQPGQEMADSSCSQSKQRGNRALELVLKEG</sequence>
<proteinExistence type="predicted"/>
<comment type="caution">
    <text evidence="3">The sequence shown here is derived from an EMBL/GenBank/DDBJ whole genome shotgun (WGS) entry which is preliminary data.</text>
</comment>
<keyword evidence="2" id="KW-1133">Transmembrane helix</keyword>
<accession>A0A9D3X9L5</accession>
<evidence type="ECO:0000313" key="3">
    <source>
        <dbReference type="EMBL" id="KAH1175457.1"/>
    </source>
</evidence>
<keyword evidence="2" id="KW-0812">Transmembrane</keyword>
<name>A0A9D3X9L5_9SAUR</name>
<dbReference type="Proteomes" id="UP000827986">
    <property type="component" value="Unassembled WGS sequence"/>
</dbReference>
<reference evidence="3" key="1">
    <citation type="submission" date="2021-09" db="EMBL/GenBank/DDBJ databases">
        <title>The genome of Mauremys mutica provides insights into the evolution of semi-aquatic lifestyle.</title>
        <authorList>
            <person name="Gong S."/>
            <person name="Gao Y."/>
        </authorList>
    </citation>
    <scope>NUCLEOTIDE SEQUENCE</scope>
    <source>
        <strain evidence="3">MM-2020</strain>
        <tissue evidence="3">Muscle</tissue>
    </source>
</reference>
<dbReference type="EMBL" id="JAHDVG010000477">
    <property type="protein sequence ID" value="KAH1175457.1"/>
    <property type="molecule type" value="Genomic_DNA"/>
</dbReference>
<gene>
    <name evidence="3" type="ORF">KIL84_008331</name>
</gene>
<evidence type="ECO:0000313" key="4">
    <source>
        <dbReference type="Proteomes" id="UP000827986"/>
    </source>
</evidence>
<feature type="compositionally biased region" description="Polar residues" evidence="1">
    <location>
        <begin position="89"/>
        <end position="107"/>
    </location>
</feature>
<keyword evidence="4" id="KW-1185">Reference proteome</keyword>
<evidence type="ECO:0000256" key="2">
    <source>
        <dbReference type="SAM" id="Phobius"/>
    </source>
</evidence>
<feature type="transmembrane region" description="Helical" evidence="2">
    <location>
        <begin position="12"/>
        <end position="36"/>
    </location>
</feature>